<name>A0A1B1B290_9ACTN</name>
<keyword evidence="7" id="KW-1185">Reference proteome</keyword>
<dbReference type="EMBL" id="CP016279">
    <property type="protein sequence ID" value="ANP52930.1"/>
    <property type="molecule type" value="Genomic_DNA"/>
</dbReference>
<reference evidence="5 7" key="2">
    <citation type="submission" date="2021-03" db="EMBL/GenBank/DDBJ databases">
        <title>Genomic Encyclopedia of Type Strains, Phase IV (KMG-IV): sequencing the most valuable type-strain genomes for metagenomic binning, comparative biology and taxonomic classification.</title>
        <authorList>
            <person name="Goeker M."/>
        </authorList>
    </citation>
    <scope>NUCLEOTIDE SEQUENCE [LARGE SCALE GENOMIC DNA]</scope>
    <source>
        <strain evidence="5 7">DSM 40499</strain>
    </source>
</reference>
<protein>
    <recommendedName>
        <fullName evidence="8">ATP-grasp domain-containing protein</fullName>
    </recommendedName>
</protein>
<dbReference type="EMBL" id="JAGGLP010000001">
    <property type="protein sequence ID" value="MBP2047573.1"/>
    <property type="molecule type" value="Genomic_DNA"/>
</dbReference>
<dbReference type="PANTHER" id="PTHR43585:SF2">
    <property type="entry name" value="ATP-GRASP ENZYME FSQD"/>
    <property type="match status" value="1"/>
</dbReference>
<keyword evidence="1" id="KW-0436">Ligase</keyword>
<dbReference type="KEGG" id="sgs:AVL59_28330"/>
<keyword evidence="2" id="KW-0547">Nucleotide-binding</keyword>
<evidence type="ECO:0000313" key="4">
    <source>
        <dbReference type="EMBL" id="ANP52930.1"/>
    </source>
</evidence>
<gene>
    <name evidence="4" type="ORF">AVL59_28330</name>
    <name evidence="5" type="ORF">J2Z21_000495</name>
</gene>
<evidence type="ECO:0000313" key="5">
    <source>
        <dbReference type="EMBL" id="MBP2047573.1"/>
    </source>
</evidence>
<sequence>MAFTSAAPVVAPRYEAADGTVAIVAPYGGSDHAVAFARQGRRTVAVELDDRHRPSALAPAGGAVAFSESVEHCGSLRQTVKKLRGLGVSAVVAGSAAGVELAERIAWHLGLPQGDPETSRLRFDRGVQAAVLASAGIQAPRGIRSAHLAEVLAWAEACPLPGYTLAPAAAGVPVEPVVCAGAGQINTAWPAMKRAAARYSDDPLLVLTERLSARQFLVNSVSRPGADGRTDHVVTDMWAETRALDGSLDRTDLLHPDEPPAPVLSAYMPRVLDALGVMCGPVTARVAYDEDRGPLLVSALAVPGISPADEALRTATGYDRVTDALDTWIPPSPVPLVPGRAGHRVVRVHLPRRRGTAVGPRLGRILRRLPTVVAVSADLLGHGPVIDTARCTEVVLSSDRPEAVEADYRIIRSLECGGVHDGERP</sequence>
<evidence type="ECO:0000256" key="3">
    <source>
        <dbReference type="ARBA" id="ARBA00022840"/>
    </source>
</evidence>
<dbReference type="PANTHER" id="PTHR43585">
    <property type="entry name" value="FUMIPYRROLE BIOSYNTHESIS PROTEIN C"/>
    <property type="match status" value="1"/>
</dbReference>
<evidence type="ECO:0000256" key="1">
    <source>
        <dbReference type="ARBA" id="ARBA00022598"/>
    </source>
</evidence>
<dbReference type="AlphaFoldDB" id="A0A1B1B290"/>
<evidence type="ECO:0000313" key="7">
    <source>
        <dbReference type="Proteomes" id="UP001519309"/>
    </source>
</evidence>
<evidence type="ECO:0000313" key="6">
    <source>
        <dbReference type="Proteomes" id="UP000092659"/>
    </source>
</evidence>
<dbReference type="RefSeq" id="WP_067309881.1">
    <property type="nucleotide sequence ID" value="NZ_CP016279.1"/>
</dbReference>
<accession>A0A1B1B290</accession>
<dbReference type="Proteomes" id="UP000092659">
    <property type="component" value="Chromosome"/>
</dbReference>
<dbReference type="GO" id="GO:0016874">
    <property type="term" value="F:ligase activity"/>
    <property type="evidence" value="ECO:0007669"/>
    <property type="project" value="UniProtKB-KW"/>
</dbReference>
<dbReference type="Gene3D" id="3.30.470.20">
    <property type="entry name" value="ATP-grasp fold, B domain"/>
    <property type="match status" value="1"/>
</dbReference>
<evidence type="ECO:0000256" key="2">
    <source>
        <dbReference type="ARBA" id="ARBA00022741"/>
    </source>
</evidence>
<proteinExistence type="predicted"/>
<reference evidence="4 6" key="1">
    <citation type="submission" date="2016-06" db="EMBL/GenBank/DDBJ databases">
        <title>Complete genome sequence of Streptomyces griseochromogenes ATCC 14511, the Blasticidin S producer.</title>
        <authorList>
            <person name="Wu L."/>
        </authorList>
    </citation>
    <scope>NUCLEOTIDE SEQUENCE [LARGE SCALE GENOMIC DNA]</scope>
    <source>
        <strain evidence="4 6">ATCC 14511</strain>
    </source>
</reference>
<organism evidence="4 6">
    <name type="scientific">Streptomyces griseochromogenes</name>
    <dbReference type="NCBI Taxonomy" id="68214"/>
    <lineage>
        <taxon>Bacteria</taxon>
        <taxon>Bacillati</taxon>
        <taxon>Actinomycetota</taxon>
        <taxon>Actinomycetes</taxon>
        <taxon>Kitasatosporales</taxon>
        <taxon>Streptomycetaceae</taxon>
        <taxon>Streptomyces</taxon>
    </lineage>
</organism>
<dbReference type="STRING" id="68214.AVL59_28330"/>
<dbReference type="InterPro" id="IPR052032">
    <property type="entry name" value="ATP-dep_AA_Ligase"/>
</dbReference>
<evidence type="ECO:0008006" key="8">
    <source>
        <dbReference type="Google" id="ProtNLM"/>
    </source>
</evidence>
<keyword evidence="3" id="KW-0067">ATP-binding</keyword>
<dbReference type="GO" id="GO:0005524">
    <property type="term" value="F:ATP binding"/>
    <property type="evidence" value="ECO:0007669"/>
    <property type="project" value="UniProtKB-KW"/>
</dbReference>
<dbReference type="OrthoDB" id="4150158at2"/>
<dbReference type="Proteomes" id="UP001519309">
    <property type="component" value="Unassembled WGS sequence"/>
</dbReference>